<dbReference type="InterPro" id="IPR051534">
    <property type="entry name" value="CBASS_pafABC_assoc_protein"/>
</dbReference>
<feature type="domain" description="Helix-turn-helix type 11" evidence="1">
    <location>
        <begin position="25"/>
        <end position="64"/>
    </location>
</feature>
<dbReference type="Pfam" id="PF08279">
    <property type="entry name" value="HTH_11"/>
    <property type="match status" value="1"/>
</dbReference>
<accession>A0A918FC73</accession>
<protein>
    <submittedName>
        <fullName evidence="4">Transcriptional regulator</fullName>
    </submittedName>
</protein>
<evidence type="ECO:0000313" key="4">
    <source>
        <dbReference type="EMBL" id="GGR26254.1"/>
    </source>
</evidence>
<dbReference type="PANTHER" id="PTHR34580:SF1">
    <property type="entry name" value="PROTEIN PAFC"/>
    <property type="match status" value="1"/>
</dbReference>
<dbReference type="Proteomes" id="UP000603865">
    <property type="component" value="Unassembled WGS sequence"/>
</dbReference>
<reference evidence="4" key="2">
    <citation type="submission" date="2020-09" db="EMBL/GenBank/DDBJ databases">
        <authorList>
            <person name="Sun Q."/>
            <person name="Ohkuma M."/>
        </authorList>
    </citation>
    <scope>NUCLEOTIDE SEQUENCE</scope>
    <source>
        <strain evidence="4">JCM 31311</strain>
    </source>
</reference>
<dbReference type="InterPro" id="IPR036390">
    <property type="entry name" value="WH_DNA-bd_sf"/>
</dbReference>
<dbReference type="Gene3D" id="1.10.10.10">
    <property type="entry name" value="Winged helix-like DNA-binding domain superfamily/Winged helix DNA-binding domain"/>
    <property type="match status" value="1"/>
</dbReference>
<proteinExistence type="predicted"/>
<dbReference type="EMBL" id="BMQL01000038">
    <property type="protein sequence ID" value="GGR26254.1"/>
    <property type="molecule type" value="Genomic_DNA"/>
</dbReference>
<evidence type="ECO:0000259" key="3">
    <source>
        <dbReference type="Pfam" id="PF25583"/>
    </source>
</evidence>
<dbReference type="SUPFAM" id="SSF46785">
    <property type="entry name" value="Winged helix' DNA-binding domain"/>
    <property type="match status" value="1"/>
</dbReference>
<dbReference type="PANTHER" id="PTHR34580">
    <property type="match status" value="1"/>
</dbReference>
<feature type="domain" description="WYL" evidence="2">
    <location>
        <begin position="141"/>
        <end position="206"/>
    </location>
</feature>
<dbReference type="RefSeq" id="WP_189092496.1">
    <property type="nucleotide sequence ID" value="NZ_BMQL01000038.1"/>
</dbReference>
<dbReference type="AlphaFoldDB" id="A0A918FC73"/>
<name>A0A918FC73_9DEIO</name>
<keyword evidence="5" id="KW-1185">Reference proteome</keyword>
<gene>
    <name evidence="4" type="ORF">GCM10008957_42250</name>
</gene>
<organism evidence="4 5">
    <name type="scientific">Deinococcus ruber</name>
    <dbReference type="NCBI Taxonomy" id="1848197"/>
    <lineage>
        <taxon>Bacteria</taxon>
        <taxon>Thermotogati</taxon>
        <taxon>Deinococcota</taxon>
        <taxon>Deinococci</taxon>
        <taxon>Deinococcales</taxon>
        <taxon>Deinococcaceae</taxon>
        <taxon>Deinococcus</taxon>
    </lineage>
</organism>
<dbReference type="InterPro" id="IPR028349">
    <property type="entry name" value="PafC-like"/>
</dbReference>
<reference evidence="4" key="1">
    <citation type="journal article" date="2014" name="Int. J. Syst. Evol. Microbiol.">
        <title>Complete genome sequence of Corynebacterium casei LMG S-19264T (=DSM 44701T), isolated from a smear-ripened cheese.</title>
        <authorList>
            <consortium name="US DOE Joint Genome Institute (JGI-PGF)"/>
            <person name="Walter F."/>
            <person name="Albersmeier A."/>
            <person name="Kalinowski J."/>
            <person name="Ruckert C."/>
        </authorList>
    </citation>
    <scope>NUCLEOTIDE SEQUENCE</scope>
    <source>
        <strain evidence="4">JCM 31311</strain>
    </source>
</reference>
<dbReference type="Pfam" id="PF13280">
    <property type="entry name" value="WYL"/>
    <property type="match status" value="1"/>
</dbReference>
<sequence>MNRTDRLLALVLALRGDPNTNAGWVRAEELARQFEVSVRTVYRDVLALNEAGVPVLSVPGQGYRLMEGYFLPPLHFTLPEAVMLAFGLDAVQRAFDAEYAGAAADAARKLMAALPDARRAEVQELRTHIHLIEADDDRHTEALRTLRTALLARRAVSFRYHTPREVSERRADPLGLVRLNGVWMLSAFDHVRVARRTFRLDRMDALSLTSLQTTVPAAAPAHSPADEQRHLRVRVRFPAHARRWVRERPNFFQVAEDDPPTGYEVTLTVRVLDDILPWVRSWGRLAKVLEPPELTEQLVQEARALLEEYAQPLLT</sequence>
<evidence type="ECO:0000259" key="1">
    <source>
        <dbReference type="Pfam" id="PF08279"/>
    </source>
</evidence>
<dbReference type="PROSITE" id="PS52050">
    <property type="entry name" value="WYL"/>
    <property type="match status" value="1"/>
</dbReference>
<evidence type="ECO:0000259" key="2">
    <source>
        <dbReference type="Pfam" id="PF13280"/>
    </source>
</evidence>
<dbReference type="Pfam" id="PF25583">
    <property type="entry name" value="WCX"/>
    <property type="match status" value="1"/>
</dbReference>
<dbReference type="InterPro" id="IPR036388">
    <property type="entry name" value="WH-like_DNA-bd_sf"/>
</dbReference>
<dbReference type="InterPro" id="IPR026881">
    <property type="entry name" value="WYL_dom"/>
</dbReference>
<feature type="domain" description="WCX" evidence="3">
    <location>
        <begin position="231"/>
        <end position="306"/>
    </location>
</feature>
<dbReference type="PIRSF" id="PIRSF016838">
    <property type="entry name" value="PafC"/>
    <property type="match status" value="1"/>
</dbReference>
<comment type="caution">
    <text evidence="4">The sequence shown here is derived from an EMBL/GenBank/DDBJ whole genome shotgun (WGS) entry which is preliminary data.</text>
</comment>
<evidence type="ECO:0000313" key="5">
    <source>
        <dbReference type="Proteomes" id="UP000603865"/>
    </source>
</evidence>
<dbReference type="InterPro" id="IPR013196">
    <property type="entry name" value="HTH_11"/>
</dbReference>
<dbReference type="InterPro" id="IPR057727">
    <property type="entry name" value="WCX_dom"/>
</dbReference>